<organism evidence="6 7">
    <name type="scientific">Subdoligranulum variabile DSM 15176</name>
    <dbReference type="NCBI Taxonomy" id="411471"/>
    <lineage>
        <taxon>Bacteria</taxon>
        <taxon>Bacillati</taxon>
        <taxon>Bacillota</taxon>
        <taxon>Clostridia</taxon>
        <taxon>Eubacteriales</taxon>
        <taxon>Oscillospiraceae</taxon>
        <taxon>Subdoligranulum</taxon>
    </lineage>
</organism>
<evidence type="ECO:0000256" key="3">
    <source>
        <dbReference type="ARBA" id="ARBA00023295"/>
    </source>
</evidence>
<evidence type="ECO:0000259" key="5">
    <source>
        <dbReference type="Pfam" id="PF07532"/>
    </source>
</evidence>
<dbReference type="EMBL" id="ACBY02000047">
    <property type="protein sequence ID" value="EFB75016.1"/>
    <property type="molecule type" value="Genomic_DNA"/>
</dbReference>
<dbReference type="GO" id="GO:0015926">
    <property type="term" value="F:glucosidase activity"/>
    <property type="evidence" value="ECO:0007669"/>
    <property type="project" value="InterPro"/>
</dbReference>
<dbReference type="InterPro" id="IPR017853">
    <property type="entry name" value="GH"/>
</dbReference>
<dbReference type="SUPFAM" id="SSF51445">
    <property type="entry name" value="(Trans)glycosidases"/>
    <property type="match status" value="1"/>
</dbReference>
<dbReference type="Pfam" id="PF07745">
    <property type="entry name" value="Glyco_hydro_53"/>
    <property type="match status" value="1"/>
</dbReference>
<keyword evidence="3 4" id="KW-0326">Glycosidase</keyword>
<accession>D1PQN6</accession>
<dbReference type="PANTHER" id="PTHR34983">
    <property type="entry name" value="ARABINOGALACTAN ENDO-BETA-1,4-GALACTANASE A"/>
    <property type="match status" value="1"/>
</dbReference>
<dbReference type="Gene3D" id="3.20.20.80">
    <property type="entry name" value="Glycosidases"/>
    <property type="match status" value="1"/>
</dbReference>
<comment type="caution">
    <text evidence="6">The sequence shown here is derived from an EMBL/GenBank/DDBJ whole genome shotgun (WGS) entry which is preliminary data.</text>
</comment>
<dbReference type="GO" id="GO:0045490">
    <property type="term" value="P:pectin catabolic process"/>
    <property type="evidence" value="ECO:0007669"/>
    <property type="project" value="TreeGrafter"/>
</dbReference>
<dbReference type="AlphaFoldDB" id="D1PQN6"/>
<dbReference type="Proteomes" id="UP000003438">
    <property type="component" value="Unassembled WGS sequence"/>
</dbReference>
<dbReference type="Gene3D" id="2.60.120.260">
    <property type="entry name" value="Galactose-binding domain-like"/>
    <property type="match status" value="1"/>
</dbReference>
<dbReference type="PANTHER" id="PTHR34983:SF2">
    <property type="entry name" value="ENDO-BETA-1,4-GALACTANASE"/>
    <property type="match status" value="1"/>
</dbReference>
<protein>
    <recommendedName>
        <fullName evidence="4">Arabinogalactan endo-beta-1,4-galactanase</fullName>
        <ecNumber evidence="4">3.2.1.89</ecNumber>
    </recommendedName>
</protein>
<dbReference type="EC" id="3.2.1.89" evidence="4"/>
<evidence type="ECO:0000256" key="2">
    <source>
        <dbReference type="ARBA" id="ARBA00022801"/>
    </source>
</evidence>
<dbReference type="HOGENOM" id="CLU_927259_0_0_9"/>
<name>D1PQN6_9FIRM</name>
<gene>
    <name evidence="6" type="ORF">SUBVAR_06705</name>
</gene>
<dbReference type="eggNOG" id="COG3867">
    <property type="taxonomic scope" value="Bacteria"/>
</dbReference>
<dbReference type="InterPro" id="IPR011683">
    <property type="entry name" value="Glyco_hydro_53"/>
</dbReference>
<reference evidence="6" key="1">
    <citation type="submission" date="2009-12" db="EMBL/GenBank/DDBJ databases">
        <authorList>
            <person name="Weinstock G."/>
            <person name="Sodergren E."/>
            <person name="Clifton S."/>
            <person name="Fulton L."/>
            <person name="Fulton B."/>
            <person name="Courtney L."/>
            <person name="Fronick C."/>
            <person name="Harrison M."/>
            <person name="Strong C."/>
            <person name="Farmer C."/>
            <person name="Delahaunty K."/>
            <person name="Markovic C."/>
            <person name="Hall O."/>
            <person name="Minx P."/>
            <person name="Tomlinson C."/>
            <person name="Mitreva M."/>
            <person name="Nelson J."/>
            <person name="Hou S."/>
            <person name="Wollam A."/>
            <person name="Pepin K.H."/>
            <person name="Johnson M."/>
            <person name="Bhonagiri V."/>
            <person name="Nash W.E."/>
            <person name="Warren W."/>
            <person name="Chinwalla A."/>
            <person name="Mardis E.R."/>
            <person name="Wilson R.K."/>
        </authorList>
    </citation>
    <scope>NUCLEOTIDE SEQUENCE [LARGE SCALE GENOMIC DNA]</scope>
    <source>
        <strain evidence="6">DSM 15176</strain>
    </source>
</reference>
<dbReference type="GO" id="GO:0031218">
    <property type="term" value="F:arabinogalactan endo-1,4-beta-galactosidase activity"/>
    <property type="evidence" value="ECO:0007669"/>
    <property type="project" value="UniProtKB-EC"/>
</dbReference>
<evidence type="ECO:0000313" key="6">
    <source>
        <dbReference type="EMBL" id="EFB75016.1"/>
    </source>
</evidence>
<dbReference type="InterPro" id="IPR011081">
    <property type="entry name" value="Big_4"/>
</dbReference>
<evidence type="ECO:0000313" key="7">
    <source>
        <dbReference type="Proteomes" id="UP000003438"/>
    </source>
</evidence>
<comment type="similarity">
    <text evidence="1 4">Belongs to the glycosyl hydrolase 53 family.</text>
</comment>
<evidence type="ECO:0000256" key="4">
    <source>
        <dbReference type="RuleBase" id="RU361192"/>
    </source>
</evidence>
<dbReference type="STRING" id="411471.SUBVAR_06705"/>
<feature type="domain" description="Bacterial Ig-like" evidence="5">
    <location>
        <begin position="143"/>
        <end position="190"/>
    </location>
</feature>
<dbReference type="CAZy" id="GH53">
    <property type="family name" value="Glycoside Hydrolase Family 53"/>
</dbReference>
<keyword evidence="7" id="KW-1185">Reference proteome</keyword>
<dbReference type="Pfam" id="PF07532">
    <property type="entry name" value="Big_4"/>
    <property type="match status" value="1"/>
</dbReference>
<sequence length="300" mass="32199">MSGKNWAFSVQGQASEVADVASAVTAVGENGIGLFYWEPAWQPVHNVSGLEGEAYDAQVAANRLAWEQYGSGWASSYAGEYDPDDAGKWYGGSAVDNQAMFDFDGKPLASLYVWKLMQTGSVAPKKVESADNPVLTVEAGSDGTAAVTLPDATTVYYSDGTSETASVVWETAGLDLNTLPTGSYTVQGTVTVTPADTPVTVEVHCTLTVIYPNLLENPGFENGSAGYTFSENWPGNGVTEKEPGNLHSGRRYLHFYSAAARTVTVQHDPVTLQPGQYTFTLYMQGEGGFRPDLRDRCGWQ</sequence>
<keyword evidence="2 4" id="KW-0378">Hydrolase</keyword>
<proteinExistence type="inferred from homology"/>
<comment type="catalytic activity">
    <reaction evidence="4">
        <text>The enzyme specifically hydrolyzes (1-&gt;4)-beta-D-galactosidic linkages in type I arabinogalactans.</text>
        <dbReference type="EC" id="3.2.1.89"/>
    </reaction>
</comment>
<evidence type="ECO:0000256" key="1">
    <source>
        <dbReference type="ARBA" id="ARBA00010687"/>
    </source>
</evidence>